<dbReference type="Pfam" id="PF00528">
    <property type="entry name" value="BPD_transp_1"/>
    <property type="match status" value="1"/>
</dbReference>
<protein>
    <submittedName>
        <fullName evidence="9">Carbohydrate ABC transporter permease</fullName>
    </submittedName>
</protein>
<evidence type="ECO:0000259" key="8">
    <source>
        <dbReference type="PROSITE" id="PS50928"/>
    </source>
</evidence>
<evidence type="ECO:0000313" key="9">
    <source>
        <dbReference type="EMBL" id="QUH30175.1"/>
    </source>
</evidence>
<name>A0A8J8SD76_9FIRM</name>
<evidence type="ECO:0000256" key="3">
    <source>
        <dbReference type="ARBA" id="ARBA00022475"/>
    </source>
</evidence>
<reference evidence="9 10" key="1">
    <citation type="submission" date="2020-07" db="EMBL/GenBank/DDBJ databases">
        <title>Vallitalea guaymasensis genome.</title>
        <authorList>
            <person name="Postec A."/>
        </authorList>
    </citation>
    <scope>NUCLEOTIDE SEQUENCE [LARGE SCALE GENOMIC DNA]</scope>
    <source>
        <strain evidence="9 10">Ra1766G1</strain>
    </source>
</reference>
<dbReference type="Gene3D" id="1.10.3720.10">
    <property type="entry name" value="MetI-like"/>
    <property type="match status" value="1"/>
</dbReference>
<evidence type="ECO:0000256" key="7">
    <source>
        <dbReference type="RuleBase" id="RU363032"/>
    </source>
</evidence>
<evidence type="ECO:0000256" key="5">
    <source>
        <dbReference type="ARBA" id="ARBA00022989"/>
    </source>
</evidence>
<dbReference type="EMBL" id="CP058561">
    <property type="protein sequence ID" value="QUH30175.1"/>
    <property type="molecule type" value="Genomic_DNA"/>
</dbReference>
<dbReference type="AlphaFoldDB" id="A0A8J8SD76"/>
<keyword evidence="2 7" id="KW-0813">Transport</keyword>
<feature type="transmembrane region" description="Helical" evidence="7">
    <location>
        <begin position="256"/>
        <end position="275"/>
    </location>
</feature>
<dbReference type="KEGG" id="vgu:HYG85_15120"/>
<keyword evidence="4 7" id="KW-0812">Transmembrane</keyword>
<feature type="transmembrane region" description="Helical" evidence="7">
    <location>
        <begin position="12"/>
        <end position="33"/>
    </location>
</feature>
<feature type="transmembrane region" description="Helical" evidence="7">
    <location>
        <begin position="181"/>
        <end position="203"/>
    </location>
</feature>
<evidence type="ECO:0000256" key="6">
    <source>
        <dbReference type="ARBA" id="ARBA00023136"/>
    </source>
</evidence>
<evidence type="ECO:0000256" key="2">
    <source>
        <dbReference type="ARBA" id="ARBA00022448"/>
    </source>
</evidence>
<keyword evidence="10" id="KW-1185">Reference proteome</keyword>
<dbReference type="Proteomes" id="UP000677305">
    <property type="component" value="Chromosome"/>
</dbReference>
<dbReference type="InterPro" id="IPR035906">
    <property type="entry name" value="MetI-like_sf"/>
</dbReference>
<evidence type="ECO:0000313" key="10">
    <source>
        <dbReference type="Proteomes" id="UP000677305"/>
    </source>
</evidence>
<sequence>MMGNFKRNIFDYIIYVIIILVCILCLYPFIYVLSSSLSSPDAVASAKVWFFPVDFNFDAYKKIFEDQQILIGYANAFYYTILGTLVNIILTVSGAYPLSKRRLRGRKLMTILITFTMWFNAGMIPFYLNLRDLNLLDKRITLIIAFGCSAFYVILLRTNFQSIPEEIEESAKIDGANDLTILFKIFLPLAKPAIATVGLYYAVSRWNGYFWAMLILKDPKKIPLQVILKKMIVEMDIGEEAMQSADAILSLSKETLIFATIIIGVIPMLIIYPFIQKYFEKGSMVGSVKG</sequence>
<keyword evidence="3" id="KW-1003">Cell membrane</keyword>
<dbReference type="GO" id="GO:0055085">
    <property type="term" value="P:transmembrane transport"/>
    <property type="evidence" value="ECO:0007669"/>
    <property type="project" value="InterPro"/>
</dbReference>
<comment type="similarity">
    <text evidence="7">Belongs to the binding-protein-dependent transport system permease family.</text>
</comment>
<dbReference type="PROSITE" id="PS50928">
    <property type="entry name" value="ABC_TM1"/>
    <property type="match status" value="1"/>
</dbReference>
<feature type="transmembrane region" description="Helical" evidence="7">
    <location>
        <begin position="76"/>
        <end position="96"/>
    </location>
</feature>
<accession>A0A8J8SD76</accession>
<dbReference type="SUPFAM" id="SSF161098">
    <property type="entry name" value="MetI-like"/>
    <property type="match status" value="1"/>
</dbReference>
<dbReference type="GO" id="GO:0005886">
    <property type="term" value="C:plasma membrane"/>
    <property type="evidence" value="ECO:0007669"/>
    <property type="project" value="UniProtKB-SubCell"/>
</dbReference>
<organism evidence="9 10">
    <name type="scientific">Vallitalea guaymasensis</name>
    <dbReference type="NCBI Taxonomy" id="1185412"/>
    <lineage>
        <taxon>Bacteria</taxon>
        <taxon>Bacillati</taxon>
        <taxon>Bacillota</taxon>
        <taxon>Clostridia</taxon>
        <taxon>Lachnospirales</taxon>
        <taxon>Vallitaleaceae</taxon>
        <taxon>Vallitalea</taxon>
    </lineage>
</organism>
<proteinExistence type="inferred from homology"/>
<dbReference type="InterPro" id="IPR000515">
    <property type="entry name" value="MetI-like"/>
</dbReference>
<feature type="transmembrane region" description="Helical" evidence="7">
    <location>
        <begin position="108"/>
        <end position="128"/>
    </location>
</feature>
<keyword evidence="6 7" id="KW-0472">Membrane</keyword>
<gene>
    <name evidence="9" type="ORF">HYG85_15120</name>
</gene>
<feature type="domain" description="ABC transmembrane type-1" evidence="8">
    <location>
        <begin position="73"/>
        <end position="275"/>
    </location>
</feature>
<evidence type="ECO:0000256" key="4">
    <source>
        <dbReference type="ARBA" id="ARBA00022692"/>
    </source>
</evidence>
<dbReference type="CDD" id="cd06261">
    <property type="entry name" value="TM_PBP2"/>
    <property type="match status" value="1"/>
</dbReference>
<keyword evidence="5 7" id="KW-1133">Transmembrane helix</keyword>
<dbReference type="PANTHER" id="PTHR43744">
    <property type="entry name" value="ABC TRANSPORTER PERMEASE PROTEIN MG189-RELATED-RELATED"/>
    <property type="match status" value="1"/>
</dbReference>
<evidence type="ECO:0000256" key="1">
    <source>
        <dbReference type="ARBA" id="ARBA00004651"/>
    </source>
</evidence>
<dbReference type="PANTHER" id="PTHR43744:SF9">
    <property type="entry name" value="POLYGALACTURONAN_RHAMNOGALACTURONAN TRANSPORT SYSTEM PERMEASE PROTEIN YTCP"/>
    <property type="match status" value="1"/>
</dbReference>
<feature type="transmembrane region" description="Helical" evidence="7">
    <location>
        <begin position="140"/>
        <end position="160"/>
    </location>
</feature>
<comment type="subcellular location">
    <subcellularLocation>
        <location evidence="1 7">Cell membrane</location>
        <topology evidence="1 7">Multi-pass membrane protein</topology>
    </subcellularLocation>
</comment>